<evidence type="ECO:0000313" key="2">
    <source>
        <dbReference type="EMBL" id="JAB56587.1"/>
    </source>
</evidence>
<feature type="compositionally biased region" description="Basic residues" evidence="1">
    <location>
        <begin position="154"/>
        <end position="164"/>
    </location>
</feature>
<keyword evidence="2" id="KW-0496">Mitochondrion</keyword>
<sequence>SKLKSSNDGKKLNKIKVKKISKSEKPVKKEKRMKSLLKANKLQQEQENQHENNEENYENNVFSSKKIGKKFQKPINPQSKPQVEQQSLLKKKKKNKFSVADSQSPTEKQFSLDSNEETSIKKKDKKKKNKQVSESDEKEIKLVQKQTEPSKKNDNKKKQKKKNKGTVEMDEQQNMKLAEKAKKIKLPEQLATREQIDKAVEASKKLWEKNLQSKNPLFGEEVLFAIQLCSMKIPKCPSRNASVQLKHPIYQKGDDICLIVTDLKRNKKADPENTIDHWRQILDKQKVNFITEIMPMSKLKQDYKPFELKSKFAKQYDRFLVDAKLSGHVYKFLGSHFMKKRKNAIPVMLKNEETIAHELHRALKRVTYKQVNDGKVTTIEVGSYKMANNEIGDNIEVLFDKLKEIYPGGWLNIKSIHLRLLAPSQSSVPLFISKLNPNQVPVPVVVGPRAVKEKALNEKLKASGAENIGIKHGNIVSKEKQKLKPEIEDTEPKEKASKKEKKRKAEEANIEESNKEIAKKEKKQKVKKEKPELKVKSESEDNDEDDDEDEEQENSIFDQEVDNSDSDEMSSEDDD</sequence>
<dbReference type="GO" id="GO:0005847">
    <property type="term" value="C:mRNA cleavage and polyadenylation specificity factor complex"/>
    <property type="evidence" value="ECO:0007669"/>
    <property type="project" value="TreeGrafter"/>
</dbReference>
<dbReference type="GO" id="GO:0031124">
    <property type="term" value="P:mRNA 3'-end processing"/>
    <property type="evidence" value="ECO:0007669"/>
    <property type="project" value="InterPro"/>
</dbReference>
<geneLocation type="mitochondrion" evidence="2"/>
<feature type="non-terminal residue" evidence="2">
    <location>
        <position position="1"/>
    </location>
</feature>
<dbReference type="SUPFAM" id="SSF56808">
    <property type="entry name" value="Ribosomal protein L1"/>
    <property type="match status" value="1"/>
</dbReference>
<dbReference type="AlphaFoldDB" id="U5EVR9"/>
<dbReference type="Pfam" id="PF00687">
    <property type="entry name" value="Ribosomal_L1"/>
    <property type="match status" value="1"/>
</dbReference>
<feature type="compositionally biased region" description="Basic and acidic residues" evidence="1">
    <location>
        <begin position="477"/>
        <end position="519"/>
    </location>
</feature>
<feature type="region of interest" description="Disordered" evidence="1">
    <location>
        <begin position="472"/>
        <end position="575"/>
    </location>
</feature>
<dbReference type="PANTHER" id="PTHR22836">
    <property type="entry name" value="WD40 REPEAT PROTEIN"/>
    <property type="match status" value="1"/>
</dbReference>
<feature type="compositionally biased region" description="Basic and acidic residues" evidence="1">
    <location>
        <begin position="131"/>
        <end position="153"/>
    </location>
</feature>
<feature type="compositionally biased region" description="Acidic residues" evidence="1">
    <location>
        <begin position="540"/>
        <end position="575"/>
    </location>
</feature>
<reference evidence="2" key="1">
    <citation type="journal article" date="2014" name="Insect Biochem. Mol. Biol.">
        <title>An insight into the sialome of the frog biting fly, Corethrella appendiculata.</title>
        <authorList>
            <person name="Ribeiro J.M.C."/>
            <person name="Chagas A.C."/>
            <person name="Pham V.M."/>
            <person name="Lounibos L.P."/>
            <person name="Calvo E."/>
        </authorList>
    </citation>
    <scope>NUCLEOTIDE SEQUENCE</scope>
    <source>
        <tissue evidence="2">Salivary glands</tissue>
    </source>
</reference>
<evidence type="ECO:0000256" key="1">
    <source>
        <dbReference type="SAM" id="MobiDB-lite"/>
    </source>
</evidence>
<feature type="compositionally biased region" description="Basic and acidic residues" evidence="1">
    <location>
        <begin position="529"/>
        <end position="539"/>
    </location>
</feature>
<feature type="compositionally biased region" description="Polar residues" evidence="1">
    <location>
        <begin position="100"/>
        <end position="113"/>
    </location>
</feature>
<protein>
    <submittedName>
        <fullName evidence="2">Putative ribosomal l1 domain-containing protein</fullName>
    </submittedName>
</protein>
<organism evidence="2">
    <name type="scientific">Corethrella appendiculata</name>
    <dbReference type="NCBI Taxonomy" id="1370023"/>
    <lineage>
        <taxon>Eukaryota</taxon>
        <taxon>Metazoa</taxon>
        <taxon>Ecdysozoa</taxon>
        <taxon>Arthropoda</taxon>
        <taxon>Hexapoda</taxon>
        <taxon>Insecta</taxon>
        <taxon>Pterygota</taxon>
        <taxon>Neoptera</taxon>
        <taxon>Endopterygota</taxon>
        <taxon>Diptera</taxon>
        <taxon>Nematocera</taxon>
        <taxon>Culicoidea</taxon>
        <taxon>Chaoboridae</taxon>
        <taxon>Corethrella</taxon>
    </lineage>
</organism>
<name>U5EVR9_9DIPT</name>
<feature type="region of interest" description="Disordered" evidence="1">
    <location>
        <begin position="1"/>
        <end position="170"/>
    </location>
</feature>
<dbReference type="Gene3D" id="3.40.50.790">
    <property type="match status" value="1"/>
</dbReference>
<proteinExistence type="evidence at transcript level"/>
<dbReference type="EMBL" id="GANO01003284">
    <property type="protein sequence ID" value="JAB56587.1"/>
    <property type="molecule type" value="mRNA"/>
</dbReference>
<dbReference type="InterPro" id="IPR016095">
    <property type="entry name" value="Ribosomal_uL1_3-a/b-sand"/>
</dbReference>
<dbReference type="InterPro" id="IPR028364">
    <property type="entry name" value="Ribosomal_uL1/biogenesis"/>
</dbReference>
<feature type="compositionally biased region" description="Polar residues" evidence="1">
    <location>
        <begin position="75"/>
        <end position="88"/>
    </location>
</feature>
<feature type="compositionally biased region" description="Basic and acidic residues" evidence="1">
    <location>
        <begin position="1"/>
        <end position="11"/>
    </location>
</feature>
<dbReference type="PANTHER" id="PTHR22836:SF0">
    <property type="entry name" value="PRE-MRNA 3' END PROCESSING PROTEIN WDR33"/>
    <property type="match status" value="1"/>
</dbReference>
<dbReference type="InterPro" id="IPR045245">
    <property type="entry name" value="Pfs2-like"/>
</dbReference>
<dbReference type="Gene3D" id="3.30.190.20">
    <property type="match status" value="1"/>
</dbReference>
<dbReference type="InterPro" id="IPR023674">
    <property type="entry name" value="Ribosomal_uL1-like"/>
</dbReference>
<accession>U5EVR9</accession>